<accession>A0A8T3ASJ8</accession>
<reference evidence="2" key="1">
    <citation type="journal article" date="2022" name="Front. Genet.">
        <title>Chromosome-Scale Assembly of the Dendrobium nobile Genome Provides Insights Into the Molecular Mechanism of the Biosynthesis of the Medicinal Active Ingredient of Dendrobium.</title>
        <authorList>
            <person name="Xu Q."/>
            <person name="Niu S.-C."/>
            <person name="Li K.-L."/>
            <person name="Zheng P.-J."/>
            <person name="Zhang X.-J."/>
            <person name="Jia Y."/>
            <person name="Liu Y."/>
            <person name="Niu Y.-X."/>
            <person name="Yu L.-H."/>
            <person name="Chen D.-F."/>
            <person name="Zhang G.-Q."/>
        </authorList>
    </citation>
    <scope>NUCLEOTIDE SEQUENCE</scope>
    <source>
        <tissue evidence="2">Leaf</tissue>
    </source>
</reference>
<comment type="caution">
    <text evidence="2">The sequence shown here is derived from an EMBL/GenBank/DDBJ whole genome shotgun (WGS) entry which is preliminary data.</text>
</comment>
<evidence type="ECO:0000256" key="1">
    <source>
        <dbReference type="SAM" id="MobiDB-lite"/>
    </source>
</evidence>
<dbReference type="EMBL" id="JAGYWB010000014">
    <property type="protein sequence ID" value="KAI0499081.1"/>
    <property type="molecule type" value="Genomic_DNA"/>
</dbReference>
<dbReference type="AlphaFoldDB" id="A0A8T3ASJ8"/>
<evidence type="ECO:0000313" key="2">
    <source>
        <dbReference type="EMBL" id="KAI0499081.1"/>
    </source>
</evidence>
<gene>
    <name evidence="2" type="ORF">KFK09_019982</name>
</gene>
<dbReference type="Proteomes" id="UP000829196">
    <property type="component" value="Unassembled WGS sequence"/>
</dbReference>
<protein>
    <submittedName>
        <fullName evidence="2">Uncharacterized protein</fullName>
    </submittedName>
</protein>
<keyword evidence="3" id="KW-1185">Reference proteome</keyword>
<proteinExistence type="predicted"/>
<dbReference type="PANTHER" id="PTHR36324:SF1">
    <property type="entry name" value="OS09G0460100 PROTEIN"/>
    <property type="match status" value="1"/>
</dbReference>
<sequence length="199" mass="22783">MAPCFSLCFDPHNQPKLPSFLKPFCFPFFHGPFSSSPSSVSLDDGDDGAAEDSDLNNYHVIILEIRQRAMKARSEPRSSFVIMTAEEFARLIKAAPPPNMNKSDDAEDREDKKDGEYEGEDEKDEDFFSVRSCFYRCSTGDEEYCLSGRTAASEEWFRECEGWPFGLWRHRKVVVLPPLPKSPADSWTWHKRNLSNVKV</sequence>
<dbReference type="PANTHER" id="PTHR36324">
    <property type="entry name" value="OS09G0460100 PROTEIN"/>
    <property type="match status" value="1"/>
</dbReference>
<evidence type="ECO:0000313" key="3">
    <source>
        <dbReference type="Proteomes" id="UP000829196"/>
    </source>
</evidence>
<dbReference type="OrthoDB" id="1930572at2759"/>
<name>A0A8T3ASJ8_DENNO</name>
<organism evidence="2 3">
    <name type="scientific">Dendrobium nobile</name>
    <name type="common">Orchid</name>
    <dbReference type="NCBI Taxonomy" id="94219"/>
    <lineage>
        <taxon>Eukaryota</taxon>
        <taxon>Viridiplantae</taxon>
        <taxon>Streptophyta</taxon>
        <taxon>Embryophyta</taxon>
        <taxon>Tracheophyta</taxon>
        <taxon>Spermatophyta</taxon>
        <taxon>Magnoliopsida</taxon>
        <taxon>Liliopsida</taxon>
        <taxon>Asparagales</taxon>
        <taxon>Orchidaceae</taxon>
        <taxon>Epidendroideae</taxon>
        <taxon>Malaxideae</taxon>
        <taxon>Dendrobiinae</taxon>
        <taxon>Dendrobium</taxon>
    </lineage>
</organism>
<feature type="region of interest" description="Disordered" evidence="1">
    <location>
        <begin position="93"/>
        <end position="123"/>
    </location>
</feature>